<dbReference type="EMBL" id="JMOA01000014">
    <property type="protein sequence ID" value="KCY02095.1"/>
    <property type="molecule type" value="Genomic_DNA"/>
</dbReference>
<dbReference type="AlphaFoldDB" id="A0A836M0Y1"/>
<proteinExistence type="predicted"/>
<comment type="caution">
    <text evidence="2">The sequence shown here is derived from an EMBL/GenBank/DDBJ whole genome shotgun (WGS) entry which is preliminary data.</text>
</comment>
<dbReference type="Proteomes" id="UP000027309">
    <property type="component" value="Unassembled WGS sequence"/>
</dbReference>
<name>A0A836M0Y1_ACIBA</name>
<protein>
    <submittedName>
        <fullName evidence="2">Uncharacterized protein</fullName>
    </submittedName>
</protein>
<gene>
    <name evidence="2" type="ORF">J572_1454</name>
</gene>
<reference evidence="2 3" key="1">
    <citation type="submission" date="2014-04" db="EMBL/GenBank/DDBJ databases">
        <title>Comparative genomics and transcriptomics to identify genetic mechanisms underlying the emergence of carbapenem resistant Acinetobacter baumannii (CRAb).</title>
        <authorList>
            <person name="Harris A.D."/>
            <person name="Johnson K.J."/>
            <person name="George J."/>
            <person name="Nadendla S."/>
            <person name="Daugherty S.C."/>
            <person name="Parankush S."/>
            <person name="Sadzewicz L."/>
            <person name="Tallon L."/>
            <person name="Sengamalay N."/>
            <person name="Hazen T.H."/>
            <person name="Rasko D.A."/>
        </authorList>
    </citation>
    <scope>NUCLEOTIDE SEQUENCE [LARGE SCALE GENOMIC DNA]</scope>
    <source>
        <strain evidence="2 3">1499986</strain>
    </source>
</reference>
<evidence type="ECO:0000313" key="3">
    <source>
        <dbReference type="Proteomes" id="UP000027309"/>
    </source>
</evidence>
<feature type="region of interest" description="Disordered" evidence="1">
    <location>
        <begin position="244"/>
        <end position="263"/>
    </location>
</feature>
<evidence type="ECO:0000313" key="2">
    <source>
        <dbReference type="EMBL" id="KCY02095.1"/>
    </source>
</evidence>
<dbReference type="RefSeq" id="WP_050436643.1">
    <property type="nucleotide sequence ID" value="NZ_JMOA01000014.1"/>
</dbReference>
<sequence>MKLSEWRYKANELINKELLKCYINSNLGSWDENHITTQILIALKSLGLELNWEDKPQKVKWECHKLKGSFENQYGDIAIVVKVQLSGTCFVEGVAFYEAKRQYFNNAHQPLGFNAIKFEQLQRISELTHASHVLLYDIDINKRVGCASTVSSIIARELAQKKLISAVGRIIHLYGEPWVISLGNNLLGLNLDFQEATVKTIKELSSSINPPNFIVNAAVGLEGLLEPVLDNTFINNNMYDKWLSTDTPQKTNERDNDLEGPSF</sequence>
<accession>A0A836M0Y1</accession>
<evidence type="ECO:0000256" key="1">
    <source>
        <dbReference type="SAM" id="MobiDB-lite"/>
    </source>
</evidence>
<organism evidence="2 3">
    <name type="scientific">Acinetobacter baumannii 1499986</name>
    <dbReference type="NCBI Taxonomy" id="1310673"/>
    <lineage>
        <taxon>Bacteria</taxon>
        <taxon>Pseudomonadati</taxon>
        <taxon>Pseudomonadota</taxon>
        <taxon>Gammaproteobacteria</taxon>
        <taxon>Moraxellales</taxon>
        <taxon>Moraxellaceae</taxon>
        <taxon>Acinetobacter</taxon>
        <taxon>Acinetobacter calcoaceticus/baumannii complex</taxon>
    </lineage>
</organism>